<proteinExistence type="predicted"/>
<dbReference type="Pfam" id="PF07729">
    <property type="entry name" value="FCD"/>
    <property type="match status" value="1"/>
</dbReference>
<dbReference type="SUPFAM" id="SSF46785">
    <property type="entry name" value="Winged helix' DNA-binding domain"/>
    <property type="match status" value="1"/>
</dbReference>
<feature type="domain" description="HTH gntR-type" evidence="4">
    <location>
        <begin position="4"/>
        <end position="71"/>
    </location>
</feature>
<dbReference type="InterPro" id="IPR036390">
    <property type="entry name" value="WH_DNA-bd_sf"/>
</dbReference>
<evidence type="ECO:0000259" key="4">
    <source>
        <dbReference type="PROSITE" id="PS50949"/>
    </source>
</evidence>
<dbReference type="InterPro" id="IPR011711">
    <property type="entry name" value="GntR_C"/>
</dbReference>
<dbReference type="Pfam" id="PF00392">
    <property type="entry name" value="GntR"/>
    <property type="match status" value="1"/>
</dbReference>
<evidence type="ECO:0000256" key="3">
    <source>
        <dbReference type="ARBA" id="ARBA00023163"/>
    </source>
</evidence>
<dbReference type="CDD" id="cd07377">
    <property type="entry name" value="WHTH_GntR"/>
    <property type="match status" value="1"/>
</dbReference>
<organism evidence="5 6">
    <name type="scientific">Enterocloster hominis</name>
    <name type="common">ex Liu et al. 2021</name>
    <dbReference type="NCBI Taxonomy" id="2763663"/>
    <lineage>
        <taxon>Bacteria</taxon>
        <taxon>Bacillati</taxon>
        <taxon>Bacillota</taxon>
        <taxon>Clostridia</taxon>
        <taxon>Lachnospirales</taxon>
        <taxon>Lachnospiraceae</taxon>
        <taxon>Enterocloster</taxon>
    </lineage>
</organism>
<sequence length="224" mass="26274">MPKTNLKTLAYNKIRQKIVTCEYAPGTFLNEEILTEALGLSRTPIRDALSRLEQEGLIEIRPKRGITVKSLTVSDINMIFEVRNLYEPYILKNYGSLLPVERLHGFYDIFLHTDSNSECFKNNDYFYELDSDFHLMIVRSCPNVYIQNNYSLILTQNARFRYMTGNVSNNRLEDTFKEHLDIIRPCLQKNWDEAAEKMLYHLEESKKSTFQLIFDGMDNGTIKF</sequence>
<reference evidence="5 6" key="1">
    <citation type="submission" date="2020-08" db="EMBL/GenBank/DDBJ databases">
        <title>Genome public.</title>
        <authorList>
            <person name="Liu C."/>
            <person name="Sun Q."/>
        </authorList>
    </citation>
    <scope>NUCLEOTIDE SEQUENCE [LARGE SCALE GENOMIC DNA]</scope>
    <source>
        <strain evidence="5 6">BX10</strain>
    </source>
</reference>
<dbReference type="InterPro" id="IPR008920">
    <property type="entry name" value="TF_FadR/GntR_C"/>
</dbReference>
<keyword evidence="6" id="KW-1185">Reference proteome</keyword>
<comment type="caution">
    <text evidence="5">The sequence shown here is derived from an EMBL/GenBank/DDBJ whole genome shotgun (WGS) entry which is preliminary data.</text>
</comment>
<dbReference type="PROSITE" id="PS50949">
    <property type="entry name" value="HTH_GNTR"/>
    <property type="match status" value="1"/>
</dbReference>
<dbReference type="PANTHER" id="PTHR43537">
    <property type="entry name" value="TRANSCRIPTIONAL REGULATOR, GNTR FAMILY"/>
    <property type="match status" value="1"/>
</dbReference>
<evidence type="ECO:0000313" key="5">
    <source>
        <dbReference type="EMBL" id="MBC8598697.1"/>
    </source>
</evidence>
<protein>
    <submittedName>
        <fullName evidence="5">GntR family transcriptional regulator</fullName>
    </submittedName>
</protein>
<dbReference type="Gene3D" id="1.20.120.530">
    <property type="entry name" value="GntR ligand-binding domain-like"/>
    <property type="match status" value="1"/>
</dbReference>
<dbReference type="PANTHER" id="PTHR43537:SF51">
    <property type="entry name" value="HTH-TYPE TRANSCRIPTIONAL REGULATOR LGOR-RELATED"/>
    <property type="match status" value="1"/>
</dbReference>
<name>A0ABR7NRE9_9FIRM</name>
<accession>A0ABR7NRE9</accession>
<dbReference type="SMART" id="SM00345">
    <property type="entry name" value="HTH_GNTR"/>
    <property type="match status" value="1"/>
</dbReference>
<dbReference type="InterPro" id="IPR000524">
    <property type="entry name" value="Tscrpt_reg_HTH_GntR"/>
</dbReference>
<dbReference type="Proteomes" id="UP000647491">
    <property type="component" value="Unassembled WGS sequence"/>
</dbReference>
<keyword evidence="1" id="KW-0805">Transcription regulation</keyword>
<gene>
    <name evidence="5" type="ORF">H8708_05525</name>
</gene>
<keyword evidence="2" id="KW-0238">DNA-binding</keyword>
<dbReference type="InterPro" id="IPR036388">
    <property type="entry name" value="WH-like_DNA-bd_sf"/>
</dbReference>
<dbReference type="PRINTS" id="PR00035">
    <property type="entry name" value="HTHGNTR"/>
</dbReference>
<dbReference type="RefSeq" id="WP_262427222.1">
    <property type="nucleotide sequence ID" value="NZ_JACRTJ010000013.1"/>
</dbReference>
<keyword evidence="3" id="KW-0804">Transcription</keyword>
<evidence type="ECO:0000313" key="6">
    <source>
        <dbReference type="Proteomes" id="UP000647491"/>
    </source>
</evidence>
<evidence type="ECO:0000256" key="1">
    <source>
        <dbReference type="ARBA" id="ARBA00023015"/>
    </source>
</evidence>
<dbReference type="Gene3D" id="1.10.10.10">
    <property type="entry name" value="Winged helix-like DNA-binding domain superfamily/Winged helix DNA-binding domain"/>
    <property type="match status" value="1"/>
</dbReference>
<evidence type="ECO:0000256" key="2">
    <source>
        <dbReference type="ARBA" id="ARBA00023125"/>
    </source>
</evidence>
<dbReference type="SUPFAM" id="SSF48008">
    <property type="entry name" value="GntR ligand-binding domain-like"/>
    <property type="match status" value="1"/>
</dbReference>
<dbReference type="EMBL" id="JACRTJ010000013">
    <property type="protein sequence ID" value="MBC8598697.1"/>
    <property type="molecule type" value="Genomic_DNA"/>
</dbReference>